<evidence type="ECO:0000256" key="1">
    <source>
        <dbReference type="ARBA" id="ARBA00008769"/>
    </source>
</evidence>
<dbReference type="PANTHER" id="PTHR37944:SF1">
    <property type="entry name" value="PORIN B"/>
    <property type="match status" value="1"/>
</dbReference>
<dbReference type="InterPro" id="IPR038673">
    <property type="entry name" value="OprB_sf"/>
</dbReference>
<dbReference type="InterPro" id="IPR007049">
    <property type="entry name" value="Carb-sel_porin_OprB"/>
</dbReference>
<dbReference type="Gene3D" id="2.40.160.180">
    <property type="entry name" value="Carbohydrate-selective porin OprB"/>
    <property type="match status" value="1"/>
</dbReference>
<dbReference type="GO" id="GO:0008643">
    <property type="term" value="P:carbohydrate transport"/>
    <property type="evidence" value="ECO:0007669"/>
    <property type="project" value="InterPro"/>
</dbReference>
<evidence type="ECO:0000313" key="3">
    <source>
        <dbReference type="EMBL" id="MBB2203951.1"/>
    </source>
</evidence>
<protein>
    <submittedName>
        <fullName evidence="3">Carbohydrate porin</fullName>
    </submittedName>
</protein>
<evidence type="ECO:0000313" key="4">
    <source>
        <dbReference type="Proteomes" id="UP000540556"/>
    </source>
</evidence>
<dbReference type="RefSeq" id="WP_182947614.1">
    <property type="nucleotide sequence ID" value="NZ_JABEQK010000002.1"/>
</dbReference>
<keyword evidence="4" id="KW-1185">Reference proteome</keyword>
<proteinExistence type="inferred from homology"/>
<organism evidence="3 4">
    <name type="scientific">Gluconacetobacter takamatsuzukensis</name>
    <dbReference type="NCBI Taxonomy" id="1286190"/>
    <lineage>
        <taxon>Bacteria</taxon>
        <taxon>Pseudomonadati</taxon>
        <taxon>Pseudomonadota</taxon>
        <taxon>Alphaproteobacteria</taxon>
        <taxon>Acetobacterales</taxon>
        <taxon>Acetobacteraceae</taxon>
        <taxon>Gluconacetobacter</taxon>
    </lineage>
</organism>
<accession>A0A7W4PRJ2</accession>
<dbReference type="AlphaFoldDB" id="A0A7W4PRJ2"/>
<dbReference type="PANTHER" id="PTHR37944">
    <property type="entry name" value="PORIN B"/>
    <property type="match status" value="1"/>
</dbReference>
<sequence length="473" mass="51454">MFSRADTVGHTLRARRATWSFPAFVLLVAAMTMPAVRSWAQSTNTGPGALPEILNAIPPESDYPPPPPVTHLFQGEAARWRASLADKGINLLIDDWSEFAGNLSGGTRKAQDFAGQVAVEIDLDWDRILHIPDFTTTITAVQRHGRRLSTDALQDGIVNPEQIYGGGGNVVIHLVYFYAQKKWMHGRVILTMGRYAPGPDFDSSPLQCLVMGQATCSQPRATTLTDGYSSWPGTVWSAMLRVRPTTPTYITFGAYATSPIKGGTAGTDWGGDHLTGVTLAFGGGYEPVFGPHHLNGHYKAGMLWDSSPHAYNVPAADGATRWRHGQMISYIAFDQMVLRNGHYSDSGVIVQGGYTHVTSAISVVSDQAYVGLLDVGQFPGRPRDALGLTWSTLRYGPNVKSIWQPTATTYTPDPLAPDLPLLASHEAIFDATYNFHLRNGIDIAPDFQYFWRPGGSGRVANATILGVNFHAIL</sequence>
<comment type="caution">
    <text evidence="3">The sequence shown here is derived from an EMBL/GenBank/DDBJ whole genome shotgun (WGS) entry which is preliminary data.</text>
</comment>
<dbReference type="Proteomes" id="UP000540556">
    <property type="component" value="Unassembled WGS sequence"/>
</dbReference>
<dbReference type="GO" id="GO:0015288">
    <property type="term" value="F:porin activity"/>
    <property type="evidence" value="ECO:0007669"/>
    <property type="project" value="InterPro"/>
</dbReference>
<gene>
    <name evidence="3" type="ORF">HLH27_02830</name>
</gene>
<dbReference type="Pfam" id="PF04966">
    <property type="entry name" value="OprB"/>
    <property type="match status" value="1"/>
</dbReference>
<dbReference type="GO" id="GO:0016020">
    <property type="term" value="C:membrane"/>
    <property type="evidence" value="ECO:0007669"/>
    <property type="project" value="InterPro"/>
</dbReference>
<comment type="similarity">
    <text evidence="1 2">Belongs to the OprB family.</text>
</comment>
<dbReference type="InterPro" id="IPR052932">
    <property type="entry name" value="OprB_Porin"/>
</dbReference>
<reference evidence="3 4" key="1">
    <citation type="submission" date="2020-04" db="EMBL/GenBank/DDBJ databases">
        <title>Description of novel Gluconacetobacter.</title>
        <authorList>
            <person name="Sombolestani A."/>
        </authorList>
    </citation>
    <scope>NUCLEOTIDE SEQUENCE [LARGE SCALE GENOMIC DNA]</scope>
    <source>
        <strain evidence="3 4">LMG 27800</strain>
    </source>
</reference>
<dbReference type="EMBL" id="JABEQK010000002">
    <property type="protein sequence ID" value="MBB2203951.1"/>
    <property type="molecule type" value="Genomic_DNA"/>
</dbReference>
<name>A0A7W4PRJ2_9PROT</name>
<evidence type="ECO:0000256" key="2">
    <source>
        <dbReference type="RuleBase" id="RU363072"/>
    </source>
</evidence>